<proteinExistence type="predicted"/>
<keyword evidence="2" id="KW-1185">Reference proteome</keyword>
<evidence type="ECO:0000313" key="1">
    <source>
        <dbReference type="EMBL" id="KAI5072026.1"/>
    </source>
</evidence>
<dbReference type="OrthoDB" id="1998172at2759"/>
<dbReference type="EMBL" id="JABFUD020000012">
    <property type="protein sequence ID" value="KAI5072026.1"/>
    <property type="molecule type" value="Genomic_DNA"/>
</dbReference>
<sequence>MEGQDVYTTGESQGVDTAMEKREVFEGQDTVGMNNVEASVTDINKPQDEQTKFDKHGAIEEVMQTTIKAMAG</sequence>
<evidence type="ECO:0000313" key="2">
    <source>
        <dbReference type="Proteomes" id="UP000886520"/>
    </source>
</evidence>
<organism evidence="1 2">
    <name type="scientific">Adiantum capillus-veneris</name>
    <name type="common">Maidenhair fern</name>
    <dbReference type="NCBI Taxonomy" id="13818"/>
    <lineage>
        <taxon>Eukaryota</taxon>
        <taxon>Viridiplantae</taxon>
        <taxon>Streptophyta</taxon>
        <taxon>Embryophyta</taxon>
        <taxon>Tracheophyta</taxon>
        <taxon>Polypodiopsida</taxon>
        <taxon>Polypodiidae</taxon>
        <taxon>Polypodiales</taxon>
        <taxon>Pteridineae</taxon>
        <taxon>Pteridaceae</taxon>
        <taxon>Vittarioideae</taxon>
        <taxon>Adiantum</taxon>
    </lineage>
</organism>
<gene>
    <name evidence="1" type="ORF">GOP47_0012132</name>
</gene>
<accession>A0A9D4ZGL3</accession>
<protein>
    <submittedName>
        <fullName evidence="1">Uncharacterized protein</fullName>
    </submittedName>
</protein>
<comment type="caution">
    <text evidence="1">The sequence shown here is derived from an EMBL/GenBank/DDBJ whole genome shotgun (WGS) entry which is preliminary data.</text>
</comment>
<name>A0A9D4ZGL3_ADICA</name>
<dbReference type="Proteomes" id="UP000886520">
    <property type="component" value="Chromosome 12"/>
</dbReference>
<reference evidence="1" key="1">
    <citation type="submission" date="2021-01" db="EMBL/GenBank/DDBJ databases">
        <title>Adiantum capillus-veneris genome.</title>
        <authorList>
            <person name="Fang Y."/>
            <person name="Liao Q."/>
        </authorList>
    </citation>
    <scope>NUCLEOTIDE SEQUENCE</scope>
    <source>
        <strain evidence="1">H3</strain>
        <tissue evidence="1">Leaf</tissue>
    </source>
</reference>
<dbReference type="AlphaFoldDB" id="A0A9D4ZGL3"/>